<name>A0A8X6T0C8_TRICX</name>
<sequence length="129" mass="14994">MGSPNDMLESLKCIQLQNRLTMCSIDINNVLKAHYSVFNGSAKQLTRNFSHMTNCASFFKFFRYKHSLLEIPTIRNHRDLSRVNEKAMHLENVWILRDYSPKQCFDLAPNVRSCSVLHKDNGLQTLSFL</sequence>
<evidence type="ECO:0000313" key="2">
    <source>
        <dbReference type="Proteomes" id="UP000887159"/>
    </source>
</evidence>
<dbReference type="EMBL" id="BMAU01021356">
    <property type="protein sequence ID" value="GFY20685.1"/>
    <property type="molecule type" value="Genomic_DNA"/>
</dbReference>
<proteinExistence type="predicted"/>
<reference evidence="1" key="1">
    <citation type="submission" date="2020-08" db="EMBL/GenBank/DDBJ databases">
        <title>Multicomponent nature underlies the extraordinary mechanical properties of spider dragline silk.</title>
        <authorList>
            <person name="Kono N."/>
            <person name="Nakamura H."/>
            <person name="Mori M."/>
            <person name="Yoshida Y."/>
            <person name="Ohtoshi R."/>
            <person name="Malay A.D."/>
            <person name="Moran D.A.P."/>
            <person name="Tomita M."/>
            <person name="Numata K."/>
            <person name="Arakawa K."/>
        </authorList>
    </citation>
    <scope>NUCLEOTIDE SEQUENCE</scope>
</reference>
<dbReference type="Proteomes" id="UP000887159">
    <property type="component" value="Unassembled WGS sequence"/>
</dbReference>
<keyword evidence="2" id="KW-1185">Reference proteome</keyword>
<organism evidence="1 2">
    <name type="scientific">Trichonephila clavipes</name>
    <name type="common">Golden silk orbweaver</name>
    <name type="synonym">Nephila clavipes</name>
    <dbReference type="NCBI Taxonomy" id="2585209"/>
    <lineage>
        <taxon>Eukaryota</taxon>
        <taxon>Metazoa</taxon>
        <taxon>Ecdysozoa</taxon>
        <taxon>Arthropoda</taxon>
        <taxon>Chelicerata</taxon>
        <taxon>Arachnida</taxon>
        <taxon>Araneae</taxon>
        <taxon>Araneomorphae</taxon>
        <taxon>Entelegynae</taxon>
        <taxon>Araneoidea</taxon>
        <taxon>Nephilidae</taxon>
        <taxon>Trichonephila</taxon>
    </lineage>
</organism>
<evidence type="ECO:0000313" key="1">
    <source>
        <dbReference type="EMBL" id="GFY20685.1"/>
    </source>
</evidence>
<protein>
    <submittedName>
        <fullName evidence="1">Uncharacterized protein</fullName>
    </submittedName>
</protein>
<gene>
    <name evidence="1" type="ORF">TNCV_1119191</name>
</gene>
<accession>A0A8X6T0C8</accession>
<comment type="caution">
    <text evidence="1">The sequence shown here is derived from an EMBL/GenBank/DDBJ whole genome shotgun (WGS) entry which is preliminary data.</text>
</comment>
<dbReference type="AlphaFoldDB" id="A0A8X6T0C8"/>